<proteinExistence type="predicted"/>
<comment type="caution">
    <text evidence="3">The sequence shown here is derived from an EMBL/GenBank/DDBJ whole genome shotgun (WGS) entry which is preliminary data.</text>
</comment>
<keyword evidence="2" id="KW-1133">Transmembrane helix</keyword>
<evidence type="ECO:0000256" key="2">
    <source>
        <dbReference type="SAM" id="Phobius"/>
    </source>
</evidence>
<evidence type="ECO:0000313" key="3">
    <source>
        <dbReference type="EMBL" id="RGQ44827.1"/>
    </source>
</evidence>
<reference evidence="3 4" key="1">
    <citation type="submission" date="2018-08" db="EMBL/GenBank/DDBJ databases">
        <title>A genome reference for cultivated species of the human gut microbiota.</title>
        <authorList>
            <person name="Zou Y."/>
            <person name="Xue W."/>
            <person name="Luo G."/>
        </authorList>
    </citation>
    <scope>NUCLEOTIDE SEQUENCE [LARGE SCALE GENOMIC DNA]</scope>
    <source>
        <strain evidence="3 4">AF28-26</strain>
    </source>
</reference>
<keyword evidence="2" id="KW-0472">Membrane</keyword>
<organism evidence="3 4">
    <name type="scientific">[Clostridium] leptum</name>
    <dbReference type="NCBI Taxonomy" id="1535"/>
    <lineage>
        <taxon>Bacteria</taxon>
        <taxon>Bacillati</taxon>
        <taxon>Bacillota</taxon>
        <taxon>Clostridia</taxon>
        <taxon>Eubacteriales</taxon>
        <taxon>Oscillospiraceae</taxon>
        <taxon>Oscillospiraceae incertae sedis</taxon>
    </lineage>
</organism>
<dbReference type="EMBL" id="QRTC01000001">
    <property type="protein sequence ID" value="RGQ44827.1"/>
    <property type="molecule type" value="Genomic_DNA"/>
</dbReference>
<evidence type="ECO:0000313" key="4">
    <source>
        <dbReference type="Proteomes" id="UP000284751"/>
    </source>
</evidence>
<gene>
    <name evidence="3" type="ORF">DWY99_00645</name>
</gene>
<evidence type="ECO:0000256" key="1">
    <source>
        <dbReference type="SAM" id="MobiDB-lite"/>
    </source>
</evidence>
<dbReference type="AlphaFoldDB" id="A0A412B1F0"/>
<feature type="transmembrane region" description="Helical" evidence="2">
    <location>
        <begin position="82"/>
        <end position="107"/>
    </location>
</feature>
<dbReference type="Proteomes" id="UP000284751">
    <property type="component" value="Unassembled WGS sequence"/>
</dbReference>
<sequence>MNEAVVGQESVEWELCVPYEALEQAREALYGIGANAEEEPGEETSQLREKPAETPFAKGKSEKKKSGQWEEMSNQKRWFWRILSMILFFLLVWGVVSATDWVMALIMGNK</sequence>
<accession>A0A412B1F0</accession>
<feature type="region of interest" description="Disordered" evidence="1">
    <location>
        <begin position="34"/>
        <end position="71"/>
    </location>
</feature>
<keyword evidence="2" id="KW-0812">Transmembrane</keyword>
<name>A0A412B1F0_9FIRM</name>
<protein>
    <submittedName>
        <fullName evidence="3">Uncharacterized protein</fullName>
    </submittedName>
</protein>